<dbReference type="EMBL" id="QTJV01000013">
    <property type="protein sequence ID" value="RFM31575.1"/>
    <property type="molecule type" value="Genomic_DNA"/>
</dbReference>
<reference evidence="1 2" key="1">
    <citation type="submission" date="2018-08" db="EMBL/GenBank/DDBJ databases">
        <title>Chitinophaga sp. K20C18050901, a novel bacterium isolated from forest soil.</title>
        <authorList>
            <person name="Wang C."/>
        </authorList>
    </citation>
    <scope>NUCLEOTIDE SEQUENCE [LARGE SCALE GENOMIC DNA]</scope>
    <source>
        <strain evidence="1 2">K20C18050901</strain>
    </source>
</reference>
<dbReference type="AlphaFoldDB" id="A0A3E1NUF2"/>
<evidence type="ECO:0000313" key="2">
    <source>
        <dbReference type="Proteomes" id="UP000261174"/>
    </source>
</evidence>
<sequence>MYISYLKYEPIAAMLLFLASYVSANYEFSEEGNEGEKDEQLVITYNTTNIAADLLDAVGDKR</sequence>
<comment type="caution">
    <text evidence="1">The sequence shown here is derived from an EMBL/GenBank/DDBJ whole genome shotgun (WGS) entry which is preliminary data.</text>
</comment>
<proteinExistence type="predicted"/>
<accession>A0A3E1NUF2</accession>
<keyword evidence="2" id="KW-1185">Reference proteome</keyword>
<dbReference type="Proteomes" id="UP000261174">
    <property type="component" value="Unassembled WGS sequence"/>
</dbReference>
<protein>
    <submittedName>
        <fullName evidence="1">Uncharacterized protein</fullName>
    </submittedName>
</protein>
<organism evidence="1 2">
    <name type="scientific">Chitinophaga silvisoli</name>
    <dbReference type="NCBI Taxonomy" id="2291814"/>
    <lineage>
        <taxon>Bacteria</taxon>
        <taxon>Pseudomonadati</taxon>
        <taxon>Bacteroidota</taxon>
        <taxon>Chitinophagia</taxon>
        <taxon>Chitinophagales</taxon>
        <taxon>Chitinophagaceae</taxon>
        <taxon>Chitinophaga</taxon>
    </lineage>
</organism>
<gene>
    <name evidence="1" type="ORF">DXN04_28070</name>
</gene>
<name>A0A3E1NUF2_9BACT</name>
<evidence type="ECO:0000313" key="1">
    <source>
        <dbReference type="EMBL" id="RFM31575.1"/>
    </source>
</evidence>